<feature type="compositionally biased region" description="Polar residues" evidence="1">
    <location>
        <begin position="24"/>
        <end position="37"/>
    </location>
</feature>
<evidence type="ECO:0000256" key="1">
    <source>
        <dbReference type="SAM" id="MobiDB-lite"/>
    </source>
</evidence>
<sequence>STNPHRIHLLEIIFLQRNTRDGSAVSTTDRSKSSLIGNINGKPFKPRARLSPSCFHK</sequence>
<keyword evidence="3" id="KW-1185">Reference proteome</keyword>
<gene>
    <name evidence="2" type="ORF">ISN45_Aa02g010790</name>
</gene>
<proteinExistence type="predicted"/>
<accession>A0A8T2BJR4</accession>
<comment type="caution">
    <text evidence="2">The sequence shown here is derived from an EMBL/GenBank/DDBJ whole genome shotgun (WGS) entry which is preliminary data.</text>
</comment>
<dbReference type="AlphaFoldDB" id="A0A8T2BJR4"/>
<dbReference type="EMBL" id="JAEFBK010000007">
    <property type="protein sequence ID" value="KAG7585732.1"/>
    <property type="molecule type" value="Genomic_DNA"/>
</dbReference>
<feature type="non-terminal residue" evidence="2">
    <location>
        <position position="57"/>
    </location>
</feature>
<dbReference type="Proteomes" id="UP000694240">
    <property type="component" value="Chromosome 7"/>
</dbReference>
<name>A0A8T2BJR4_9BRAS</name>
<organism evidence="2 3">
    <name type="scientific">Arabidopsis thaliana x Arabidopsis arenosa</name>
    <dbReference type="NCBI Taxonomy" id="1240361"/>
    <lineage>
        <taxon>Eukaryota</taxon>
        <taxon>Viridiplantae</taxon>
        <taxon>Streptophyta</taxon>
        <taxon>Embryophyta</taxon>
        <taxon>Tracheophyta</taxon>
        <taxon>Spermatophyta</taxon>
        <taxon>Magnoliopsida</taxon>
        <taxon>eudicotyledons</taxon>
        <taxon>Gunneridae</taxon>
        <taxon>Pentapetalae</taxon>
        <taxon>rosids</taxon>
        <taxon>malvids</taxon>
        <taxon>Brassicales</taxon>
        <taxon>Brassicaceae</taxon>
        <taxon>Camelineae</taxon>
        <taxon>Arabidopsis</taxon>
    </lineage>
</organism>
<feature type="region of interest" description="Disordered" evidence="1">
    <location>
        <begin position="20"/>
        <end position="57"/>
    </location>
</feature>
<protein>
    <submittedName>
        <fullName evidence="2">Uncharacterized protein</fullName>
    </submittedName>
</protein>
<evidence type="ECO:0000313" key="2">
    <source>
        <dbReference type="EMBL" id="KAG7585732.1"/>
    </source>
</evidence>
<reference evidence="2 3" key="1">
    <citation type="submission" date="2020-12" db="EMBL/GenBank/DDBJ databases">
        <title>Concerted genomic and epigenomic changes stabilize Arabidopsis allopolyploids.</title>
        <authorList>
            <person name="Chen Z."/>
        </authorList>
    </citation>
    <scope>NUCLEOTIDE SEQUENCE [LARGE SCALE GENOMIC DNA]</scope>
    <source>
        <strain evidence="2">Allo738</strain>
        <tissue evidence="2">Leaf</tissue>
    </source>
</reference>
<evidence type="ECO:0000313" key="3">
    <source>
        <dbReference type="Proteomes" id="UP000694240"/>
    </source>
</evidence>
<feature type="non-terminal residue" evidence="2">
    <location>
        <position position="1"/>
    </location>
</feature>